<dbReference type="EMBL" id="HACA01009610">
    <property type="protein sequence ID" value="CDW26971.1"/>
    <property type="molecule type" value="Transcribed_RNA"/>
</dbReference>
<dbReference type="EMBL" id="HACA01009611">
    <property type="protein sequence ID" value="CDW26972.1"/>
    <property type="molecule type" value="Transcribed_RNA"/>
</dbReference>
<evidence type="ECO:0000256" key="1">
    <source>
        <dbReference type="SAM" id="SignalP"/>
    </source>
</evidence>
<name>A0A0K2TND6_LEPSM</name>
<proteinExistence type="predicted"/>
<organism evidence="2">
    <name type="scientific">Lepeophtheirus salmonis</name>
    <name type="common">Salmon louse</name>
    <name type="synonym">Caligus salmonis</name>
    <dbReference type="NCBI Taxonomy" id="72036"/>
    <lineage>
        <taxon>Eukaryota</taxon>
        <taxon>Metazoa</taxon>
        <taxon>Ecdysozoa</taxon>
        <taxon>Arthropoda</taxon>
        <taxon>Crustacea</taxon>
        <taxon>Multicrustacea</taxon>
        <taxon>Hexanauplia</taxon>
        <taxon>Copepoda</taxon>
        <taxon>Siphonostomatoida</taxon>
        <taxon>Caligidae</taxon>
        <taxon>Lepeophtheirus</taxon>
    </lineage>
</organism>
<reference evidence="2" key="1">
    <citation type="submission" date="2014-05" db="EMBL/GenBank/DDBJ databases">
        <authorList>
            <person name="Chronopoulou M."/>
        </authorList>
    </citation>
    <scope>NUCLEOTIDE SEQUENCE</scope>
    <source>
        <tissue evidence="2">Whole organism</tissue>
    </source>
</reference>
<protein>
    <submittedName>
        <fullName evidence="2">Uncharacterized protein</fullName>
    </submittedName>
</protein>
<feature type="chain" id="PRO_5013456396" evidence="1">
    <location>
        <begin position="27"/>
        <end position="72"/>
    </location>
</feature>
<dbReference type="AlphaFoldDB" id="A0A0K2TND6"/>
<sequence length="72" mass="7746">KKEGRHRSLLDLLGSVLLFSTTVINGSSSSTSCNVLSSPPSTTFDPGAKCFSGTCFSSIFEADMSVRRIHLY</sequence>
<feature type="signal peptide" evidence="1">
    <location>
        <begin position="1"/>
        <end position="26"/>
    </location>
</feature>
<accession>A0A0K2TND6</accession>
<keyword evidence="1" id="KW-0732">Signal</keyword>
<feature type="non-terminal residue" evidence="2">
    <location>
        <position position="1"/>
    </location>
</feature>
<evidence type="ECO:0000313" key="2">
    <source>
        <dbReference type="EMBL" id="CDW26971.1"/>
    </source>
</evidence>